<dbReference type="Gene3D" id="2.130.10.10">
    <property type="entry name" value="YVTN repeat-like/Quinoprotein amine dehydrogenase"/>
    <property type="match status" value="2"/>
</dbReference>
<feature type="repeat" description="WD" evidence="3">
    <location>
        <begin position="15"/>
        <end position="56"/>
    </location>
</feature>
<dbReference type="AlphaFoldDB" id="A0AAX6FQY0"/>
<dbReference type="InterPro" id="IPR019775">
    <property type="entry name" value="WD40_repeat_CS"/>
</dbReference>
<dbReference type="InterPro" id="IPR020472">
    <property type="entry name" value="WD40_PAC1"/>
</dbReference>
<reference evidence="5" key="2">
    <citation type="submission" date="2023-04" db="EMBL/GenBank/DDBJ databases">
        <authorList>
            <person name="Bruccoleri R.E."/>
            <person name="Oakeley E.J."/>
            <person name="Faust A.-M."/>
            <person name="Dessus-Babus S."/>
            <person name="Altorfer M."/>
            <person name="Burckhardt D."/>
            <person name="Oertli M."/>
            <person name="Naumann U."/>
            <person name="Petersen F."/>
            <person name="Wong J."/>
        </authorList>
    </citation>
    <scope>NUCLEOTIDE SEQUENCE</scope>
    <source>
        <strain evidence="5">GSM-AAB239-AS_SAM_17_03QT</strain>
        <tissue evidence="5">Leaf</tissue>
    </source>
</reference>
<organism evidence="5 6">
    <name type="scientific">Iris pallida</name>
    <name type="common">Sweet iris</name>
    <dbReference type="NCBI Taxonomy" id="29817"/>
    <lineage>
        <taxon>Eukaryota</taxon>
        <taxon>Viridiplantae</taxon>
        <taxon>Streptophyta</taxon>
        <taxon>Embryophyta</taxon>
        <taxon>Tracheophyta</taxon>
        <taxon>Spermatophyta</taxon>
        <taxon>Magnoliopsida</taxon>
        <taxon>Liliopsida</taxon>
        <taxon>Asparagales</taxon>
        <taxon>Iridaceae</taxon>
        <taxon>Iridoideae</taxon>
        <taxon>Irideae</taxon>
        <taxon>Iris</taxon>
    </lineage>
</organism>
<gene>
    <name evidence="5" type="ORF">M6B38_405945</name>
</gene>
<sequence length="396" mass="43178">MSGTKRPPPDPVAVLRGHRASVMDACFHPSRPLLFTGAADGELRIWDTVQHRTLSSTWAHGGASGVYSVATTSSMGNRIISQGRDGTCKCWEILEGGLSRKPIATFRTKAYHFCKLSLVNSPASKERVQLASSDETGCSPNQTTTEVEESNNRVSLQERHSLGQTEDYLSNDGKELMALAGEESSQVELWDLSTAKRLICLPQSSITTSIGNEIKRRGMCMAVQAYLPPDSQGFLNLLSGYEDGSMLWWDVRKPDIPLSIVKHHSEAVLSLAIDGTCTGGISGAADNKIMMFSLDHQMGTCITKKEISLERPGIAGTSIRADNKIAATAGWDHRVRIYNYQRGNALAVLKYHSAACNAVSFSSDSKTMASCSEDTTVALWELYPPHTRDMKTICQA</sequence>
<dbReference type="Proteomes" id="UP001140949">
    <property type="component" value="Unassembled WGS sequence"/>
</dbReference>
<feature type="region of interest" description="Disordered" evidence="4">
    <location>
        <begin position="131"/>
        <end position="155"/>
    </location>
</feature>
<keyword evidence="6" id="KW-1185">Reference proteome</keyword>
<dbReference type="Pfam" id="PF00400">
    <property type="entry name" value="WD40"/>
    <property type="match status" value="3"/>
</dbReference>
<dbReference type="EMBL" id="JANAVB010027196">
    <property type="protein sequence ID" value="KAJ6818455.1"/>
    <property type="molecule type" value="Genomic_DNA"/>
</dbReference>
<keyword evidence="1 3" id="KW-0853">WD repeat</keyword>
<evidence type="ECO:0000313" key="5">
    <source>
        <dbReference type="EMBL" id="KAJ6818455.1"/>
    </source>
</evidence>
<evidence type="ECO:0000313" key="6">
    <source>
        <dbReference type="Proteomes" id="UP001140949"/>
    </source>
</evidence>
<feature type="repeat" description="WD" evidence="3">
    <location>
        <begin position="349"/>
        <end position="382"/>
    </location>
</feature>
<reference evidence="5" key="1">
    <citation type="journal article" date="2023" name="GigaByte">
        <title>Genome assembly of the bearded iris, Iris pallida Lam.</title>
        <authorList>
            <person name="Bruccoleri R.E."/>
            <person name="Oakeley E.J."/>
            <person name="Faust A.M.E."/>
            <person name="Altorfer M."/>
            <person name="Dessus-Babus S."/>
            <person name="Burckhardt D."/>
            <person name="Oertli M."/>
            <person name="Naumann U."/>
            <person name="Petersen F."/>
            <person name="Wong J."/>
        </authorList>
    </citation>
    <scope>NUCLEOTIDE SEQUENCE</scope>
    <source>
        <strain evidence="5">GSM-AAB239-AS_SAM_17_03QT</strain>
    </source>
</reference>
<accession>A0AAX6FQY0</accession>
<evidence type="ECO:0000256" key="4">
    <source>
        <dbReference type="SAM" id="MobiDB-lite"/>
    </source>
</evidence>
<evidence type="ECO:0000256" key="1">
    <source>
        <dbReference type="ARBA" id="ARBA00022574"/>
    </source>
</evidence>
<dbReference type="PROSITE" id="PS00678">
    <property type="entry name" value="WD_REPEATS_1"/>
    <property type="match status" value="1"/>
</dbReference>
<keyword evidence="2" id="KW-0677">Repeat</keyword>
<dbReference type="PANTHER" id="PTHR19854:SF1">
    <property type="entry name" value="GUANINE NUCLEOTIDE-BINDING PROTEIN SUBUNIT BETA-LIKE PROTEIN 1"/>
    <property type="match status" value="1"/>
</dbReference>
<protein>
    <submittedName>
        <fullName evidence="5">Protein DECREASED SIZE EXCLUSION LIMIT 1 isoform X1</fullName>
    </submittedName>
</protein>
<dbReference type="InterPro" id="IPR001680">
    <property type="entry name" value="WD40_rpt"/>
</dbReference>
<dbReference type="PANTHER" id="PTHR19854">
    <property type="entry name" value="TRANSDUCIN BETA-LIKE 3"/>
    <property type="match status" value="1"/>
</dbReference>
<name>A0AAX6FQY0_IRIPA</name>
<dbReference type="InterPro" id="IPR015943">
    <property type="entry name" value="WD40/YVTN_repeat-like_dom_sf"/>
</dbReference>
<evidence type="ECO:0000256" key="2">
    <source>
        <dbReference type="ARBA" id="ARBA00022737"/>
    </source>
</evidence>
<dbReference type="PRINTS" id="PR00320">
    <property type="entry name" value="GPROTEINBRPT"/>
</dbReference>
<dbReference type="InterPro" id="IPR036322">
    <property type="entry name" value="WD40_repeat_dom_sf"/>
</dbReference>
<dbReference type="SUPFAM" id="SSF50978">
    <property type="entry name" value="WD40 repeat-like"/>
    <property type="match status" value="1"/>
</dbReference>
<comment type="caution">
    <text evidence="5">The sequence shown here is derived from an EMBL/GenBank/DDBJ whole genome shotgun (WGS) entry which is preliminary data.</text>
</comment>
<dbReference type="PROSITE" id="PS50082">
    <property type="entry name" value="WD_REPEATS_2"/>
    <property type="match status" value="2"/>
</dbReference>
<evidence type="ECO:0000256" key="3">
    <source>
        <dbReference type="PROSITE-ProRule" id="PRU00221"/>
    </source>
</evidence>
<dbReference type="PROSITE" id="PS50294">
    <property type="entry name" value="WD_REPEATS_REGION"/>
    <property type="match status" value="2"/>
</dbReference>
<proteinExistence type="predicted"/>
<dbReference type="SMART" id="SM00320">
    <property type="entry name" value="WD40"/>
    <property type="match status" value="5"/>
</dbReference>
<feature type="compositionally biased region" description="Polar residues" evidence="4">
    <location>
        <begin position="131"/>
        <end position="145"/>
    </location>
</feature>